<dbReference type="PANTHER" id="PTHR19328">
    <property type="entry name" value="HEDGEHOG-INTERACTING PROTEIN"/>
    <property type="match status" value="1"/>
</dbReference>
<proteinExistence type="predicted"/>
<dbReference type="PANTHER" id="PTHR19328:SF75">
    <property type="entry name" value="ALDOSE SUGAR DEHYDROGENASE YLII"/>
    <property type="match status" value="1"/>
</dbReference>
<gene>
    <name evidence="4" type="ORF">ENT17_12790</name>
</gene>
<feature type="domain" description="Glucose/Sorbosone dehydrogenase" evidence="3">
    <location>
        <begin position="101"/>
        <end position="433"/>
    </location>
</feature>
<dbReference type="InterPro" id="IPR011041">
    <property type="entry name" value="Quinoprot_gluc/sorb_DH_b-prop"/>
</dbReference>
<evidence type="ECO:0000256" key="1">
    <source>
        <dbReference type="SAM" id="MobiDB-lite"/>
    </source>
</evidence>
<feature type="region of interest" description="Disordered" evidence="1">
    <location>
        <begin position="33"/>
        <end position="63"/>
    </location>
</feature>
<organism evidence="4">
    <name type="scientific">Bellilinea caldifistulae</name>
    <dbReference type="NCBI Taxonomy" id="360411"/>
    <lineage>
        <taxon>Bacteria</taxon>
        <taxon>Bacillati</taxon>
        <taxon>Chloroflexota</taxon>
        <taxon>Anaerolineae</taxon>
        <taxon>Anaerolineales</taxon>
        <taxon>Anaerolineaceae</taxon>
        <taxon>Bellilinea</taxon>
    </lineage>
</organism>
<protein>
    <submittedName>
        <fullName evidence="4">Glucose dehydrogenase</fullName>
    </submittedName>
</protein>
<sequence>MKVRSLLVLRLSLAVTLFSLIAAACSPGPQITPPATLMPTSPPLHPSIPPEAASSPAPEETPAVEDTAVPSSTATAALVSVTAFPPAAAFDWKLIAGGLRRPTDLADPNDGSGRLLVLEQPGLIRVIADGQLQERAFLDLTDRVGANSSEQGLLGIALDPDYAENGIFYLNYTDKNGNTVVSRFQRAADGQRGDPQSEQVLLYVEQPYANHNGGDLEFGPDGFLYIGLGDGGSAGDPQRRAQNNQTLLGKMLRIDVRGQAAYAIPADNPFATGSNGRQEIWANGLRNPWRYTFDRLTGDLYIADVGQNKYEEINFVPAGSPPGLNFGWHYREATHPFADTPPAGLQLYDPVHEYGRNDGCSVTGGYVYRGNQLPEFYGVYLFGDYCNGFVWGMLRDSGGNWLVERLFQLGANISSFGEDAQGELYLLDHRAGSVYQLVRR</sequence>
<feature type="chain" id="PRO_5027559282" evidence="2">
    <location>
        <begin position="25"/>
        <end position="440"/>
    </location>
</feature>
<evidence type="ECO:0000256" key="2">
    <source>
        <dbReference type="SAM" id="SignalP"/>
    </source>
</evidence>
<dbReference type="EMBL" id="DSXR01000127">
    <property type="protein sequence ID" value="HGS88472.1"/>
    <property type="molecule type" value="Genomic_DNA"/>
</dbReference>
<dbReference type="InterPro" id="IPR011042">
    <property type="entry name" value="6-blade_b-propeller_TolB-like"/>
</dbReference>
<keyword evidence="2" id="KW-0732">Signal</keyword>
<dbReference type="SUPFAM" id="SSF50952">
    <property type="entry name" value="Soluble quinoprotein glucose dehydrogenase"/>
    <property type="match status" value="1"/>
</dbReference>
<evidence type="ECO:0000259" key="3">
    <source>
        <dbReference type="Pfam" id="PF07995"/>
    </source>
</evidence>
<evidence type="ECO:0000313" key="4">
    <source>
        <dbReference type="EMBL" id="HGS88472.1"/>
    </source>
</evidence>
<accession>A0A7C4Q6A1</accession>
<dbReference type="Pfam" id="PF07995">
    <property type="entry name" value="GSDH"/>
    <property type="match status" value="1"/>
</dbReference>
<dbReference type="PROSITE" id="PS51257">
    <property type="entry name" value="PROKAR_LIPOPROTEIN"/>
    <property type="match status" value="1"/>
</dbReference>
<reference evidence="4" key="1">
    <citation type="journal article" date="2020" name="mSystems">
        <title>Genome- and Community-Level Interaction Insights into Carbon Utilization and Element Cycling Functions of Hydrothermarchaeota in Hydrothermal Sediment.</title>
        <authorList>
            <person name="Zhou Z."/>
            <person name="Liu Y."/>
            <person name="Xu W."/>
            <person name="Pan J."/>
            <person name="Luo Z.H."/>
            <person name="Li M."/>
        </authorList>
    </citation>
    <scope>NUCLEOTIDE SEQUENCE [LARGE SCALE GENOMIC DNA]</scope>
    <source>
        <strain evidence="4">SpSt-556</strain>
    </source>
</reference>
<dbReference type="Gene3D" id="2.120.10.30">
    <property type="entry name" value="TolB, C-terminal domain"/>
    <property type="match status" value="1"/>
</dbReference>
<comment type="caution">
    <text evidence="4">The sequence shown here is derived from an EMBL/GenBank/DDBJ whole genome shotgun (WGS) entry which is preliminary data.</text>
</comment>
<feature type="compositionally biased region" description="Low complexity" evidence="1">
    <location>
        <begin position="50"/>
        <end position="63"/>
    </location>
</feature>
<feature type="signal peptide" evidence="2">
    <location>
        <begin position="1"/>
        <end position="24"/>
    </location>
</feature>
<dbReference type="InterPro" id="IPR012938">
    <property type="entry name" value="Glc/Sorbosone_DH"/>
</dbReference>
<feature type="compositionally biased region" description="Pro residues" evidence="1">
    <location>
        <begin position="40"/>
        <end position="49"/>
    </location>
</feature>
<dbReference type="AlphaFoldDB" id="A0A7C4Q6A1"/>
<name>A0A7C4Q6A1_9CHLR</name>